<sequence>MSCTNLEQLLCSAPCTLIRSSSAIVPQPTPARRNSEQKKTTFTLDDVFMATKNYYLQQKVIEVFLSEASLANLARASLDLGYLYDNIGLADPYARRVLDHFKEIWKLESLIAKKGPQGAA</sequence>
<comment type="caution">
    <text evidence="1">The sequence shown here is derived from an EMBL/GenBank/DDBJ whole genome shotgun (WGS) entry which is preliminary data.</text>
</comment>
<dbReference type="AlphaFoldDB" id="A0A4Y7SIP5"/>
<organism evidence="1 2">
    <name type="scientific">Coprinellus micaceus</name>
    <name type="common">Glistening ink-cap mushroom</name>
    <name type="synonym">Coprinus micaceus</name>
    <dbReference type="NCBI Taxonomy" id="71717"/>
    <lineage>
        <taxon>Eukaryota</taxon>
        <taxon>Fungi</taxon>
        <taxon>Dikarya</taxon>
        <taxon>Basidiomycota</taxon>
        <taxon>Agaricomycotina</taxon>
        <taxon>Agaricomycetes</taxon>
        <taxon>Agaricomycetidae</taxon>
        <taxon>Agaricales</taxon>
        <taxon>Agaricineae</taxon>
        <taxon>Psathyrellaceae</taxon>
        <taxon>Coprinellus</taxon>
    </lineage>
</organism>
<gene>
    <name evidence="1" type="ORF">FA13DRAFT_1799611</name>
</gene>
<protein>
    <submittedName>
        <fullName evidence="1">Uncharacterized protein</fullName>
    </submittedName>
</protein>
<dbReference type="EMBL" id="QPFP01000105">
    <property type="protein sequence ID" value="TEB21642.1"/>
    <property type="molecule type" value="Genomic_DNA"/>
</dbReference>
<keyword evidence="2" id="KW-1185">Reference proteome</keyword>
<proteinExistence type="predicted"/>
<accession>A0A4Y7SIP5</accession>
<evidence type="ECO:0000313" key="1">
    <source>
        <dbReference type="EMBL" id="TEB21642.1"/>
    </source>
</evidence>
<name>A0A4Y7SIP5_COPMI</name>
<reference evidence="1 2" key="1">
    <citation type="journal article" date="2019" name="Nat. Ecol. Evol.">
        <title>Megaphylogeny resolves global patterns of mushroom evolution.</title>
        <authorList>
            <person name="Varga T."/>
            <person name="Krizsan K."/>
            <person name="Foldi C."/>
            <person name="Dima B."/>
            <person name="Sanchez-Garcia M."/>
            <person name="Sanchez-Ramirez S."/>
            <person name="Szollosi G.J."/>
            <person name="Szarkandi J.G."/>
            <person name="Papp V."/>
            <person name="Albert L."/>
            <person name="Andreopoulos W."/>
            <person name="Angelini C."/>
            <person name="Antonin V."/>
            <person name="Barry K.W."/>
            <person name="Bougher N.L."/>
            <person name="Buchanan P."/>
            <person name="Buyck B."/>
            <person name="Bense V."/>
            <person name="Catcheside P."/>
            <person name="Chovatia M."/>
            <person name="Cooper J."/>
            <person name="Damon W."/>
            <person name="Desjardin D."/>
            <person name="Finy P."/>
            <person name="Geml J."/>
            <person name="Haridas S."/>
            <person name="Hughes K."/>
            <person name="Justo A."/>
            <person name="Karasinski D."/>
            <person name="Kautmanova I."/>
            <person name="Kiss B."/>
            <person name="Kocsube S."/>
            <person name="Kotiranta H."/>
            <person name="LaButti K.M."/>
            <person name="Lechner B.E."/>
            <person name="Liimatainen K."/>
            <person name="Lipzen A."/>
            <person name="Lukacs Z."/>
            <person name="Mihaltcheva S."/>
            <person name="Morgado L.N."/>
            <person name="Niskanen T."/>
            <person name="Noordeloos M.E."/>
            <person name="Ohm R.A."/>
            <person name="Ortiz-Santana B."/>
            <person name="Ovrebo C."/>
            <person name="Racz N."/>
            <person name="Riley R."/>
            <person name="Savchenko A."/>
            <person name="Shiryaev A."/>
            <person name="Soop K."/>
            <person name="Spirin V."/>
            <person name="Szebenyi C."/>
            <person name="Tomsovsky M."/>
            <person name="Tulloss R.E."/>
            <person name="Uehling J."/>
            <person name="Grigoriev I.V."/>
            <person name="Vagvolgyi C."/>
            <person name="Papp T."/>
            <person name="Martin F.M."/>
            <person name="Miettinen O."/>
            <person name="Hibbett D.S."/>
            <person name="Nagy L.G."/>
        </authorList>
    </citation>
    <scope>NUCLEOTIDE SEQUENCE [LARGE SCALE GENOMIC DNA]</scope>
    <source>
        <strain evidence="1 2">FP101781</strain>
    </source>
</reference>
<dbReference type="Proteomes" id="UP000298030">
    <property type="component" value="Unassembled WGS sequence"/>
</dbReference>
<evidence type="ECO:0000313" key="2">
    <source>
        <dbReference type="Proteomes" id="UP000298030"/>
    </source>
</evidence>